<evidence type="ECO:0000313" key="3">
    <source>
        <dbReference type="Proteomes" id="UP001500542"/>
    </source>
</evidence>
<evidence type="ECO:0000256" key="1">
    <source>
        <dbReference type="SAM" id="SignalP"/>
    </source>
</evidence>
<evidence type="ECO:0000313" key="2">
    <source>
        <dbReference type="EMBL" id="GAA0953303.1"/>
    </source>
</evidence>
<accession>A0ABN1RAB2</accession>
<proteinExistence type="predicted"/>
<sequence>MLIPRARFAAFTVLAAIISGVCAMLPAAATAPIPPGYVMQCDKTTHICVLVASSSIPVTGGKDTKTGSKGHQKRICQFNGGAQACTDPLLGNWSNSQQCYLQSMDQPPLSDPAWGGHTDGAIWACVREQGYNLGRHLVTKWVWLPGPPDTVVTDPLTLAYEAIAKMQLAKPQVRSAPGVGEVGLVNMPVWLWVERSESTYGPITRFAEVPGLRVTATGVVKAIDWKMGDGKTVRCEGAGTPYSKAKGINDSPDCGYRYRKTSHSQPNCQYPVSATAQWSITWESTLGDTGQIDMTQQATTQLRIGEAVPVLVDPGGGQPTVESPDNC</sequence>
<protein>
    <recommendedName>
        <fullName evidence="4">ATP/GTP-binding protein</fullName>
    </recommendedName>
</protein>
<dbReference type="EMBL" id="BAAAHK010000014">
    <property type="protein sequence ID" value="GAA0953303.1"/>
    <property type="molecule type" value="Genomic_DNA"/>
</dbReference>
<reference evidence="2 3" key="1">
    <citation type="journal article" date="2019" name="Int. J. Syst. Evol. Microbiol.">
        <title>The Global Catalogue of Microorganisms (GCM) 10K type strain sequencing project: providing services to taxonomists for standard genome sequencing and annotation.</title>
        <authorList>
            <consortium name="The Broad Institute Genomics Platform"/>
            <consortium name="The Broad Institute Genome Sequencing Center for Infectious Disease"/>
            <person name="Wu L."/>
            <person name="Ma J."/>
        </authorList>
    </citation>
    <scope>NUCLEOTIDE SEQUENCE [LARGE SCALE GENOMIC DNA]</scope>
    <source>
        <strain evidence="2 3">JCM 10977</strain>
    </source>
</reference>
<feature type="chain" id="PRO_5046532745" description="ATP/GTP-binding protein" evidence="1">
    <location>
        <begin position="24"/>
        <end position="327"/>
    </location>
</feature>
<keyword evidence="3" id="KW-1185">Reference proteome</keyword>
<keyword evidence="1" id="KW-0732">Signal</keyword>
<organism evidence="2 3">
    <name type="scientific">Kribbella koreensis</name>
    <dbReference type="NCBI Taxonomy" id="57909"/>
    <lineage>
        <taxon>Bacteria</taxon>
        <taxon>Bacillati</taxon>
        <taxon>Actinomycetota</taxon>
        <taxon>Actinomycetes</taxon>
        <taxon>Propionibacteriales</taxon>
        <taxon>Kribbellaceae</taxon>
        <taxon>Kribbella</taxon>
    </lineage>
</organism>
<dbReference type="Proteomes" id="UP001500542">
    <property type="component" value="Unassembled WGS sequence"/>
</dbReference>
<evidence type="ECO:0008006" key="4">
    <source>
        <dbReference type="Google" id="ProtNLM"/>
    </source>
</evidence>
<name>A0ABN1RAB2_9ACTN</name>
<feature type="signal peptide" evidence="1">
    <location>
        <begin position="1"/>
        <end position="23"/>
    </location>
</feature>
<comment type="caution">
    <text evidence="2">The sequence shown here is derived from an EMBL/GenBank/DDBJ whole genome shotgun (WGS) entry which is preliminary data.</text>
</comment>
<gene>
    <name evidence="2" type="ORF">GCM10009554_57490</name>
</gene>